<gene>
    <name evidence="2" type="ORF">ZHAS_00019286</name>
</gene>
<feature type="region of interest" description="Disordered" evidence="1">
    <location>
        <begin position="1"/>
        <end position="59"/>
    </location>
</feature>
<accession>A0A084WLZ9</accession>
<dbReference type="EnsemblMetazoa" id="ASIC019286-RA">
    <property type="protein sequence ID" value="ASIC019286-PA"/>
    <property type="gene ID" value="ASIC019286"/>
</dbReference>
<keyword evidence="4" id="KW-1185">Reference proteome</keyword>
<name>A0A084WLZ9_ANOSI</name>
<evidence type="ECO:0000313" key="3">
    <source>
        <dbReference type="EnsemblMetazoa" id="ASIC019286-PA"/>
    </source>
</evidence>
<feature type="compositionally biased region" description="Low complexity" evidence="1">
    <location>
        <begin position="47"/>
        <end position="58"/>
    </location>
</feature>
<dbReference type="VEuPathDB" id="VectorBase:ASIC019286"/>
<proteinExistence type="predicted"/>
<reference evidence="3" key="2">
    <citation type="submission" date="2020-05" db="UniProtKB">
        <authorList>
            <consortium name="EnsemblMetazoa"/>
        </authorList>
    </citation>
    <scope>IDENTIFICATION</scope>
</reference>
<dbReference type="Proteomes" id="UP000030765">
    <property type="component" value="Unassembled WGS sequence"/>
</dbReference>
<reference evidence="2 4" key="1">
    <citation type="journal article" date="2014" name="BMC Genomics">
        <title>Genome sequence of Anopheles sinensis provides insight into genetics basis of mosquito competence for malaria parasites.</title>
        <authorList>
            <person name="Zhou D."/>
            <person name="Zhang D."/>
            <person name="Ding G."/>
            <person name="Shi L."/>
            <person name="Hou Q."/>
            <person name="Ye Y."/>
            <person name="Xu Y."/>
            <person name="Zhou H."/>
            <person name="Xiong C."/>
            <person name="Li S."/>
            <person name="Yu J."/>
            <person name="Hong S."/>
            <person name="Yu X."/>
            <person name="Zou P."/>
            <person name="Chen C."/>
            <person name="Chang X."/>
            <person name="Wang W."/>
            <person name="Lv Y."/>
            <person name="Sun Y."/>
            <person name="Ma L."/>
            <person name="Shen B."/>
            <person name="Zhu C."/>
        </authorList>
    </citation>
    <scope>NUCLEOTIDE SEQUENCE [LARGE SCALE GENOMIC DNA]</scope>
</reference>
<evidence type="ECO:0000256" key="1">
    <source>
        <dbReference type="SAM" id="MobiDB-lite"/>
    </source>
</evidence>
<sequence length="74" mass="7913">MLTNKKNRKTASGGGVGNTEEDELPHGVAVTRQDLANETEKNPSIDNPGNSTPPGSSPLRLLCIRFSAVDFDFV</sequence>
<dbReference type="AlphaFoldDB" id="A0A084WLZ9"/>
<organism evidence="2">
    <name type="scientific">Anopheles sinensis</name>
    <name type="common">Mosquito</name>
    <dbReference type="NCBI Taxonomy" id="74873"/>
    <lineage>
        <taxon>Eukaryota</taxon>
        <taxon>Metazoa</taxon>
        <taxon>Ecdysozoa</taxon>
        <taxon>Arthropoda</taxon>
        <taxon>Hexapoda</taxon>
        <taxon>Insecta</taxon>
        <taxon>Pterygota</taxon>
        <taxon>Neoptera</taxon>
        <taxon>Endopterygota</taxon>
        <taxon>Diptera</taxon>
        <taxon>Nematocera</taxon>
        <taxon>Culicoidea</taxon>
        <taxon>Culicidae</taxon>
        <taxon>Anophelinae</taxon>
        <taxon>Anopheles</taxon>
    </lineage>
</organism>
<evidence type="ECO:0000313" key="2">
    <source>
        <dbReference type="EMBL" id="KFB51243.1"/>
    </source>
</evidence>
<dbReference type="EMBL" id="ATLV01024335">
    <property type="status" value="NOT_ANNOTATED_CDS"/>
    <property type="molecule type" value="Genomic_DNA"/>
</dbReference>
<dbReference type="EMBL" id="KE525351">
    <property type="protein sequence ID" value="KFB51243.1"/>
    <property type="molecule type" value="Genomic_DNA"/>
</dbReference>
<protein>
    <submittedName>
        <fullName evidence="2 3">Interferon-inducible GTPase 5-like protein</fullName>
    </submittedName>
</protein>
<evidence type="ECO:0000313" key="4">
    <source>
        <dbReference type="Proteomes" id="UP000030765"/>
    </source>
</evidence>